<reference evidence="2" key="1">
    <citation type="submission" date="2013-09" db="EMBL/GenBank/DDBJ databases">
        <title>The Genome Sequence of Enterobacter cloacae BWH 31.</title>
        <authorList>
            <consortium name="The Broad Institute Genomics Platform"/>
            <consortium name="The Broad Institute Genome Sequencing Center for Infectious Disease"/>
            <person name="Murphy C."/>
            <person name="Cosimi L."/>
            <person name="Cerqueira G."/>
            <person name="Feldgarden M."/>
            <person name="Hung D."/>
            <person name="Onderdonk A.B."/>
            <person name="Ferraro M.J."/>
            <person name="Hooper D."/>
            <person name="Dekker J."/>
            <person name="O'Brien T."/>
            <person name="Huang S."/>
            <person name="Quan V."/>
            <person name="Ernst C."/>
            <person name="Delaney M."/>
            <person name="DuBois A."/>
            <person name="Young S.K."/>
            <person name="Zeng Q."/>
            <person name="Gargeya S."/>
            <person name="Fitzgerald M."/>
            <person name="Abouelleil A."/>
            <person name="Alvarado L."/>
            <person name="Berlin A.M."/>
            <person name="Chapman S.B."/>
            <person name="Gainer-Dewar J."/>
            <person name="Goldberg J."/>
            <person name="Gnerre S."/>
            <person name="Griggs A."/>
            <person name="Gujja S."/>
            <person name="Hansen M."/>
            <person name="Howarth C."/>
            <person name="Imamovic A."/>
            <person name="Ireland A."/>
            <person name="Larimer J."/>
            <person name="McCowan C."/>
            <person name="Murphy C."/>
            <person name="Pearson M."/>
            <person name="Poon T.W."/>
            <person name="Priest M."/>
            <person name="Roberts A."/>
            <person name="Saif S."/>
            <person name="Shea T."/>
            <person name="Sykes S."/>
            <person name="Wortman J."/>
            <person name="Nusbaum C."/>
            <person name="Birren B."/>
        </authorList>
    </citation>
    <scope>NUCLEOTIDE SEQUENCE [LARGE SCALE GENOMIC DNA]</scope>
    <source>
        <strain evidence="2">BWH 31</strain>
    </source>
</reference>
<sequence>MKKLILLIVVLLAGCTTKPKESLGVCTSTDNVTHQITMAQDGTYIIWEGIKMPRVHVNSIEDFSFVSYAAKDKNNGMVTMKVNNDFTHVTYHHWPKVYVGGENDYDEYGGCH</sequence>
<evidence type="ECO:0008006" key="3">
    <source>
        <dbReference type="Google" id="ProtNLM"/>
    </source>
</evidence>
<evidence type="ECO:0000313" key="2">
    <source>
        <dbReference type="Proteomes" id="UP000017391"/>
    </source>
</evidence>
<gene>
    <name evidence="1" type="ORF">L402_01955</name>
</gene>
<accession>A0ABC9UA89</accession>
<evidence type="ECO:0000313" key="1">
    <source>
        <dbReference type="EMBL" id="ESM32333.1"/>
    </source>
</evidence>
<dbReference type="PROSITE" id="PS51257">
    <property type="entry name" value="PROKAR_LIPOPROTEIN"/>
    <property type="match status" value="1"/>
</dbReference>
<dbReference type="Proteomes" id="UP000017391">
    <property type="component" value="Unassembled WGS sequence"/>
</dbReference>
<dbReference type="AlphaFoldDB" id="A0ABC9UA89"/>
<name>A0ABC9UA89_ENTAS</name>
<dbReference type="RefSeq" id="WP_023310170.1">
    <property type="nucleotide sequence ID" value="NZ_CP034336.1"/>
</dbReference>
<comment type="caution">
    <text evidence="1">The sequence shown here is derived from an EMBL/GenBank/DDBJ whole genome shotgun (WGS) entry which is preliminary data.</text>
</comment>
<protein>
    <recommendedName>
        <fullName evidence="3">Lipoprotein</fullName>
    </recommendedName>
</protein>
<dbReference type="EMBL" id="AYIP01000009">
    <property type="protein sequence ID" value="ESM32333.1"/>
    <property type="molecule type" value="Genomic_DNA"/>
</dbReference>
<organism evidence="1 2">
    <name type="scientific">Enterobacter asburiae</name>
    <dbReference type="NCBI Taxonomy" id="61645"/>
    <lineage>
        <taxon>Bacteria</taxon>
        <taxon>Pseudomonadati</taxon>
        <taxon>Pseudomonadota</taxon>
        <taxon>Gammaproteobacteria</taxon>
        <taxon>Enterobacterales</taxon>
        <taxon>Enterobacteriaceae</taxon>
        <taxon>Enterobacter</taxon>
        <taxon>Enterobacter cloacae complex</taxon>
    </lineage>
</organism>
<proteinExistence type="predicted"/>